<dbReference type="SUPFAM" id="SSF55797">
    <property type="entry name" value="PR-1-like"/>
    <property type="match status" value="1"/>
</dbReference>
<dbReference type="Gene3D" id="3.40.33.10">
    <property type="entry name" value="CAP"/>
    <property type="match status" value="1"/>
</dbReference>
<keyword evidence="1" id="KW-0732">Signal</keyword>
<dbReference type="Pfam" id="PF00188">
    <property type="entry name" value="CAP"/>
    <property type="match status" value="1"/>
</dbReference>
<dbReference type="Proteomes" id="UP001367508">
    <property type="component" value="Unassembled WGS sequence"/>
</dbReference>
<dbReference type="InterPro" id="IPR035940">
    <property type="entry name" value="CAP_sf"/>
</dbReference>
<dbReference type="EMBL" id="JAYMYQ010000001">
    <property type="protein sequence ID" value="KAK7359931.1"/>
    <property type="molecule type" value="Genomic_DNA"/>
</dbReference>
<feature type="chain" id="PRO_5042929435" description="SCP domain-containing protein" evidence="1">
    <location>
        <begin position="18"/>
        <end position="172"/>
    </location>
</feature>
<organism evidence="3 4">
    <name type="scientific">Canavalia gladiata</name>
    <name type="common">Sword bean</name>
    <name type="synonym">Dolichos gladiatus</name>
    <dbReference type="NCBI Taxonomy" id="3824"/>
    <lineage>
        <taxon>Eukaryota</taxon>
        <taxon>Viridiplantae</taxon>
        <taxon>Streptophyta</taxon>
        <taxon>Embryophyta</taxon>
        <taxon>Tracheophyta</taxon>
        <taxon>Spermatophyta</taxon>
        <taxon>Magnoliopsida</taxon>
        <taxon>eudicotyledons</taxon>
        <taxon>Gunneridae</taxon>
        <taxon>Pentapetalae</taxon>
        <taxon>rosids</taxon>
        <taxon>fabids</taxon>
        <taxon>Fabales</taxon>
        <taxon>Fabaceae</taxon>
        <taxon>Papilionoideae</taxon>
        <taxon>50 kb inversion clade</taxon>
        <taxon>NPAAA clade</taxon>
        <taxon>indigoferoid/millettioid clade</taxon>
        <taxon>Phaseoleae</taxon>
        <taxon>Canavalia</taxon>
    </lineage>
</organism>
<dbReference type="FunFam" id="3.40.33.10:FF:000004">
    <property type="entry name" value="CAP, cysteine-rich secretory protein, antigen 5"/>
    <property type="match status" value="1"/>
</dbReference>
<comment type="caution">
    <text evidence="3">The sequence shown here is derived from an EMBL/GenBank/DDBJ whole genome shotgun (WGS) entry which is preliminary data.</text>
</comment>
<feature type="domain" description="SCP" evidence="2">
    <location>
        <begin position="31"/>
        <end position="168"/>
    </location>
</feature>
<proteinExistence type="predicted"/>
<dbReference type="SMART" id="SM00198">
    <property type="entry name" value="SCP"/>
    <property type="match status" value="1"/>
</dbReference>
<accession>A0AAN9R5M3</accession>
<dbReference type="PRINTS" id="PR00837">
    <property type="entry name" value="V5TPXLIKE"/>
</dbReference>
<keyword evidence="4" id="KW-1185">Reference proteome</keyword>
<feature type="signal peptide" evidence="1">
    <location>
        <begin position="1"/>
        <end position="17"/>
    </location>
</feature>
<dbReference type="InterPro" id="IPR014044">
    <property type="entry name" value="CAP_dom"/>
</dbReference>
<dbReference type="PANTHER" id="PTHR10334">
    <property type="entry name" value="CYSTEINE-RICH SECRETORY PROTEIN-RELATED"/>
    <property type="match status" value="1"/>
</dbReference>
<gene>
    <name evidence="3" type="ORF">VNO77_01899</name>
</gene>
<dbReference type="InterPro" id="IPR001283">
    <property type="entry name" value="CRISP-related"/>
</dbReference>
<dbReference type="AlphaFoldDB" id="A0AAN9R5M3"/>
<sequence length="172" mass="19431">MIHPALLFLAVVGTLHASSEGLEGSPPPLPWEAREFLQAHNKARAAVGVQPLRWSPELAYLTTELVSFQRDKMGCQFANLTASKYGFIQHFGRGMPITPRIVVKMWLKYKQFYNYANNTCVPNHMCSVYKQLVWWSSLLLGCAQSMCDLNAQTSLTICFYDPRGNIAGQRPY</sequence>
<name>A0AAN9R5M3_CANGL</name>
<protein>
    <recommendedName>
        <fullName evidence="2">SCP domain-containing protein</fullName>
    </recommendedName>
</protein>
<evidence type="ECO:0000259" key="2">
    <source>
        <dbReference type="SMART" id="SM00198"/>
    </source>
</evidence>
<evidence type="ECO:0000313" key="4">
    <source>
        <dbReference type="Proteomes" id="UP001367508"/>
    </source>
</evidence>
<evidence type="ECO:0000256" key="1">
    <source>
        <dbReference type="SAM" id="SignalP"/>
    </source>
</evidence>
<evidence type="ECO:0000313" key="3">
    <source>
        <dbReference type="EMBL" id="KAK7359931.1"/>
    </source>
</evidence>
<reference evidence="3 4" key="1">
    <citation type="submission" date="2024-01" db="EMBL/GenBank/DDBJ databases">
        <title>The genomes of 5 underutilized Papilionoideae crops provide insights into root nodulation and disease resistanc.</title>
        <authorList>
            <person name="Jiang F."/>
        </authorList>
    </citation>
    <scope>NUCLEOTIDE SEQUENCE [LARGE SCALE GENOMIC DNA]</scope>
    <source>
        <strain evidence="3">LVBAO_FW01</strain>
        <tissue evidence="3">Leaves</tissue>
    </source>
</reference>